<dbReference type="Proteomes" id="UP000029278">
    <property type="component" value="Unassembled WGS sequence"/>
</dbReference>
<keyword evidence="8" id="KW-1185">Reference proteome</keyword>
<dbReference type="PROSITE" id="PS00211">
    <property type="entry name" value="ABC_TRANSPORTER_1"/>
    <property type="match status" value="1"/>
</dbReference>
<dbReference type="Proteomes" id="UP000442469">
    <property type="component" value="Unassembled WGS sequence"/>
</dbReference>
<keyword evidence="4" id="KW-1278">Translocase</keyword>
<evidence type="ECO:0000256" key="3">
    <source>
        <dbReference type="ARBA" id="ARBA00022840"/>
    </source>
</evidence>
<dbReference type="AlphaFoldDB" id="A0A090ZBJ2"/>
<reference evidence="6 8" key="1">
    <citation type="submission" date="2014-04" db="EMBL/GenBank/DDBJ databases">
        <authorList>
            <person name="Bishop-Lilly K.A."/>
            <person name="Broomall S.M."/>
            <person name="Chain P.S."/>
            <person name="Chertkov O."/>
            <person name="Coyne S.R."/>
            <person name="Daligault H.E."/>
            <person name="Davenport K.W."/>
            <person name="Erkkila T."/>
            <person name="Frey K.G."/>
            <person name="Gibbons H.S."/>
            <person name="Gu W."/>
            <person name="Jaissle J."/>
            <person name="Johnson S.L."/>
            <person name="Koroleva G.I."/>
            <person name="Ladner J.T."/>
            <person name="Lo C.-C."/>
            <person name="Minogue T.D."/>
            <person name="Munk C."/>
            <person name="Palacios G.F."/>
            <person name="Redden C.L."/>
            <person name="Rosenzweig C.N."/>
            <person name="Scholz M.B."/>
            <person name="Teshima H."/>
            <person name="Xu Y."/>
        </authorList>
    </citation>
    <scope>NUCLEOTIDE SEQUENCE [LARGE SCALE GENOMIC DNA]</scope>
    <source>
        <strain evidence="6 8">8244</strain>
    </source>
</reference>
<organism evidence="6 8">
    <name type="scientific">Paenibacillus macerans</name>
    <name type="common">Bacillus macerans</name>
    <dbReference type="NCBI Taxonomy" id="44252"/>
    <lineage>
        <taxon>Bacteria</taxon>
        <taxon>Bacillati</taxon>
        <taxon>Bacillota</taxon>
        <taxon>Bacilli</taxon>
        <taxon>Bacillales</taxon>
        <taxon>Paenibacillaceae</taxon>
        <taxon>Paenibacillus</taxon>
    </lineage>
</organism>
<dbReference type="PANTHER" id="PTHR42794:SF1">
    <property type="entry name" value="HEMIN IMPORT ATP-BINDING PROTEIN HMUV"/>
    <property type="match status" value="1"/>
</dbReference>
<reference evidence="7 9" key="2">
    <citation type="submission" date="2019-11" db="EMBL/GenBank/DDBJ databases">
        <title>Draft genome sequences of five Paenibacillus species of dairy origin.</title>
        <authorList>
            <person name="Olajide A.M."/>
            <person name="Chen S."/>
            <person name="Lapointe G."/>
        </authorList>
    </citation>
    <scope>NUCLEOTIDE SEQUENCE [LARGE SCALE GENOMIC DNA]</scope>
    <source>
        <strain evidence="7 9">3CT49</strain>
    </source>
</reference>
<dbReference type="GeneID" id="77008865"/>
<feature type="domain" description="ABC transporter" evidence="5">
    <location>
        <begin position="2"/>
        <end position="241"/>
    </location>
</feature>
<accession>A0A090ZBJ2</accession>
<dbReference type="HOGENOM" id="CLU_000604_1_11_9"/>
<dbReference type="GO" id="GO:0005524">
    <property type="term" value="F:ATP binding"/>
    <property type="evidence" value="ECO:0007669"/>
    <property type="project" value="UniProtKB-KW"/>
</dbReference>
<evidence type="ECO:0000313" key="8">
    <source>
        <dbReference type="Proteomes" id="UP000029278"/>
    </source>
</evidence>
<sequence>MIEVKKVSKTYGRQAVLHDVTWSVRKGEFWGLIGPNGSGKTTLLNLISGVERPGAGEIALDGRPLSSYGRKALSRKIAVLQQDGLPPVSYSVRDVVEMGRFPYQDWRGREKDGPEGSRRLLGEIMDKLELSALEHRPLSALSGGQRQRAALGKVMAQQPELVLLDEPTTYLDLRYQMQFMELVSGWQREEGLTVVAVMHDLNLAALFCDRLLVLSEGCVVAEGPPEDILSAAMVDKVYQVKAHRVPHPDSGVPQLLLQRRKAESGEAKGIRSGETGG</sequence>
<dbReference type="InterPro" id="IPR003593">
    <property type="entry name" value="AAA+_ATPase"/>
</dbReference>
<dbReference type="InterPro" id="IPR003439">
    <property type="entry name" value="ABC_transporter-like_ATP-bd"/>
</dbReference>
<proteinExistence type="predicted"/>
<dbReference type="SUPFAM" id="SSF52540">
    <property type="entry name" value="P-loop containing nucleoside triphosphate hydrolases"/>
    <property type="match status" value="1"/>
</dbReference>
<evidence type="ECO:0000256" key="1">
    <source>
        <dbReference type="ARBA" id="ARBA00022448"/>
    </source>
</evidence>
<evidence type="ECO:0000313" key="7">
    <source>
        <dbReference type="EMBL" id="MUG24290.1"/>
    </source>
</evidence>
<keyword evidence="1" id="KW-0813">Transport</keyword>
<evidence type="ECO:0000256" key="2">
    <source>
        <dbReference type="ARBA" id="ARBA00022741"/>
    </source>
</evidence>
<evidence type="ECO:0000313" key="9">
    <source>
        <dbReference type="Proteomes" id="UP000442469"/>
    </source>
</evidence>
<dbReference type="GO" id="GO:0016887">
    <property type="term" value="F:ATP hydrolysis activity"/>
    <property type="evidence" value="ECO:0007669"/>
    <property type="project" value="InterPro"/>
</dbReference>
<dbReference type="PANTHER" id="PTHR42794">
    <property type="entry name" value="HEMIN IMPORT ATP-BINDING PROTEIN HMUV"/>
    <property type="match status" value="1"/>
</dbReference>
<dbReference type="CDD" id="cd03214">
    <property type="entry name" value="ABC_Iron-Siderophores_B12_Hemin"/>
    <property type="match status" value="1"/>
</dbReference>
<dbReference type="SMART" id="SM00382">
    <property type="entry name" value="AAA"/>
    <property type="match status" value="1"/>
</dbReference>
<gene>
    <name evidence="6" type="ORF">DJ90_3442</name>
    <name evidence="7" type="ORF">GNQ08_18070</name>
</gene>
<dbReference type="InterPro" id="IPR017871">
    <property type="entry name" value="ABC_transporter-like_CS"/>
</dbReference>
<evidence type="ECO:0000256" key="4">
    <source>
        <dbReference type="ARBA" id="ARBA00022967"/>
    </source>
</evidence>
<comment type="caution">
    <text evidence="6">The sequence shown here is derived from an EMBL/GenBank/DDBJ whole genome shotgun (WGS) entry which is preliminary data.</text>
</comment>
<dbReference type="Pfam" id="PF00005">
    <property type="entry name" value="ABC_tran"/>
    <property type="match status" value="1"/>
</dbReference>
<dbReference type="InterPro" id="IPR027417">
    <property type="entry name" value="P-loop_NTPase"/>
</dbReference>
<evidence type="ECO:0000259" key="5">
    <source>
        <dbReference type="PROSITE" id="PS50893"/>
    </source>
</evidence>
<dbReference type="PROSITE" id="PS50893">
    <property type="entry name" value="ABC_TRANSPORTER_2"/>
    <property type="match status" value="1"/>
</dbReference>
<dbReference type="Gene3D" id="3.40.50.300">
    <property type="entry name" value="P-loop containing nucleotide triphosphate hydrolases"/>
    <property type="match status" value="1"/>
</dbReference>
<evidence type="ECO:0000313" key="6">
    <source>
        <dbReference type="EMBL" id="KFN08002.1"/>
    </source>
</evidence>
<keyword evidence="2" id="KW-0547">Nucleotide-binding</keyword>
<dbReference type="RefSeq" id="WP_051985639.1">
    <property type="nucleotide sequence ID" value="NZ_BGML01000002.1"/>
</dbReference>
<name>A0A090ZBJ2_PAEMA</name>
<keyword evidence="3 7" id="KW-0067">ATP-binding</keyword>
<dbReference type="EMBL" id="WNZZ01000014">
    <property type="protein sequence ID" value="MUG24290.1"/>
    <property type="molecule type" value="Genomic_DNA"/>
</dbReference>
<dbReference type="EMBL" id="JMQA01000030">
    <property type="protein sequence ID" value="KFN08002.1"/>
    <property type="molecule type" value="Genomic_DNA"/>
</dbReference>
<dbReference type="PATRIC" id="fig|44252.3.peg.3579"/>
<protein>
    <submittedName>
        <fullName evidence="6">ABC transporter family protein</fullName>
    </submittedName>
    <submittedName>
        <fullName evidence="7">ATP-binding cassette domain-containing protein</fullName>
    </submittedName>
</protein>
<dbReference type="OrthoDB" id="9787851at2"/>
<dbReference type="FunFam" id="3.40.50.300:FF:000134">
    <property type="entry name" value="Iron-enterobactin ABC transporter ATP-binding protein"/>
    <property type="match status" value="1"/>
</dbReference>
<dbReference type="STRING" id="44252.DJ90_3442"/>